<keyword evidence="4 6" id="KW-1133">Transmembrane helix</keyword>
<reference evidence="9 10" key="1">
    <citation type="submission" date="2021-11" db="EMBL/GenBank/DDBJ databases">
        <title>Lacrimispora sp. nov. NSJ-141 isolated from human feces.</title>
        <authorList>
            <person name="Abdugheni R."/>
        </authorList>
    </citation>
    <scope>NUCLEOTIDE SEQUENCE [LARGE SCALE GENOMIC DNA]</scope>
    <source>
        <strain evidence="9 10">NSJ-141</strain>
    </source>
</reference>
<comment type="caution">
    <text evidence="9">The sequence shown here is derived from an EMBL/GenBank/DDBJ whole genome shotgun (WGS) entry which is preliminary data.</text>
</comment>
<dbReference type="Pfam" id="PF01145">
    <property type="entry name" value="Band_7"/>
    <property type="match status" value="1"/>
</dbReference>
<dbReference type="AlphaFoldDB" id="A0AAP2W8W8"/>
<comment type="subunit">
    <text evidence="6">HflC and HflK may interact to form a multimeric complex.</text>
</comment>
<evidence type="ECO:0000259" key="8">
    <source>
        <dbReference type="SMART" id="SM00244"/>
    </source>
</evidence>
<keyword evidence="9" id="KW-0645">Protease</keyword>
<comment type="function">
    <text evidence="6">HflC and HflK could encode or regulate a protease.</text>
</comment>
<keyword evidence="5 6" id="KW-0472">Membrane</keyword>
<dbReference type="Gene3D" id="3.30.479.30">
    <property type="entry name" value="Band 7 domain"/>
    <property type="match status" value="1"/>
</dbReference>
<dbReference type="InterPro" id="IPR050710">
    <property type="entry name" value="Band7/mec-2_domain"/>
</dbReference>
<evidence type="ECO:0000256" key="6">
    <source>
        <dbReference type="RuleBase" id="RU364113"/>
    </source>
</evidence>
<keyword evidence="9" id="KW-0378">Hydrolase</keyword>
<dbReference type="GO" id="GO:0006508">
    <property type="term" value="P:proteolysis"/>
    <property type="evidence" value="ECO:0007669"/>
    <property type="project" value="UniProtKB-KW"/>
</dbReference>
<sequence>MKSFFETYFNKGPKVVEPDSDGPKKSGRGKKVLKHGKWVSAILLAAVVVVLLAVNSTYTINEQEQAVVTTFGVAKSVKESGLHFKVPFVQQVKKVDTTIQGFSVGFDSEGQSVTEEAVMITSDFNFVDIDFYVEYRVSDPVKAVFASEKPVEVLRNLAQSCIRSVVSNYDVDSVLTTGKNEIQSKIKELLLEQLEQKDIGLQLVNITIQDSEPPTLEVLEAFKDVETAKQGKETSINNANKYRNEKLPKAEADVDQILQEAESTKTKRINEAHADVSMFNARYEEYVKNPLVTKQRMFYETMEAVLPNLKVIIDGTDSTSTMLMDQLSGGTTGNQAAAAGSAAGNGTGSSGTDAGTSGTDAGTAD</sequence>
<dbReference type="InterPro" id="IPR001107">
    <property type="entry name" value="Band_7"/>
</dbReference>
<evidence type="ECO:0000256" key="3">
    <source>
        <dbReference type="ARBA" id="ARBA00022692"/>
    </source>
</evidence>
<dbReference type="InterPro" id="IPR036013">
    <property type="entry name" value="Band_7/SPFH_dom_sf"/>
</dbReference>
<organism evidence="9 10">
    <name type="scientific">Lientehia hominis</name>
    <dbReference type="NCBI Taxonomy" id="2897778"/>
    <lineage>
        <taxon>Bacteria</taxon>
        <taxon>Bacillati</taxon>
        <taxon>Bacillota</taxon>
        <taxon>Clostridia</taxon>
        <taxon>Lachnospirales</taxon>
        <taxon>Lachnospiraceae</taxon>
        <taxon>Lientehia</taxon>
    </lineage>
</organism>
<name>A0AAP2W8W8_9FIRM</name>
<dbReference type="SMART" id="SM00244">
    <property type="entry name" value="PHB"/>
    <property type="match status" value="1"/>
</dbReference>
<gene>
    <name evidence="9" type="primary">hflK</name>
    <name evidence="9" type="ORF">LQE92_08595</name>
</gene>
<protein>
    <recommendedName>
        <fullName evidence="6">Protein HflK</fullName>
    </recommendedName>
</protein>
<evidence type="ECO:0000256" key="7">
    <source>
        <dbReference type="SAM" id="MobiDB-lite"/>
    </source>
</evidence>
<evidence type="ECO:0000256" key="1">
    <source>
        <dbReference type="ARBA" id="ARBA00004370"/>
    </source>
</evidence>
<evidence type="ECO:0000313" key="9">
    <source>
        <dbReference type="EMBL" id="MCD2492685.1"/>
    </source>
</evidence>
<dbReference type="RefSeq" id="WP_231062561.1">
    <property type="nucleotide sequence ID" value="NZ_JAJNOR010000004.1"/>
</dbReference>
<dbReference type="Proteomes" id="UP001299265">
    <property type="component" value="Unassembled WGS sequence"/>
</dbReference>
<dbReference type="SUPFAM" id="SSF117892">
    <property type="entry name" value="Band 7/SPFH domain"/>
    <property type="match status" value="1"/>
</dbReference>
<dbReference type="NCBIfam" id="TIGR01933">
    <property type="entry name" value="hflK"/>
    <property type="match status" value="1"/>
</dbReference>
<proteinExistence type="inferred from homology"/>
<comment type="subcellular location">
    <subcellularLocation>
        <location evidence="1 6">Membrane</location>
    </subcellularLocation>
</comment>
<evidence type="ECO:0000256" key="5">
    <source>
        <dbReference type="ARBA" id="ARBA00023136"/>
    </source>
</evidence>
<dbReference type="CDD" id="cd03404">
    <property type="entry name" value="SPFH_HflK"/>
    <property type="match status" value="1"/>
</dbReference>
<dbReference type="GO" id="GO:0008233">
    <property type="term" value="F:peptidase activity"/>
    <property type="evidence" value="ECO:0007669"/>
    <property type="project" value="UniProtKB-KW"/>
</dbReference>
<feature type="transmembrane region" description="Helical" evidence="6">
    <location>
        <begin position="38"/>
        <end position="58"/>
    </location>
</feature>
<evidence type="ECO:0000313" key="10">
    <source>
        <dbReference type="Proteomes" id="UP001299265"/>
    </source>
</evidence>
<dbReference type="GO" id="GO:0016020">
    <property type="term" value="C:membrane"/>
    <property type="evidence" value="ECO:0007669"/>
    <property type="project" value="UniProtKB-SubCell"/>
</dbReference>
<evidence type="ECO:0000256" key="2">
    <source>
        <dbReference type="ARBA" id="ARBA00006971"/>
    </source>
</evidence>
<comment type="similarity">
    <text evidence="2 6">Belongs to the band 7/mec-2 family. HflK subfamily.</text>
</comment>
<dbReference type="EMBL" id="JAJNOR010000004">
    <property type="protein sequence ID" value="MCD2492685.1"/>
    <property type="molecule type" value="Genomic_DNA"/>
</dbReference>
<feature type="compositionally biased region" description="Low complexity" evidence="7">
    <location>
        <begin position="350"/>
        <end position="365"/>
    </location>
</feature>
<keyword evidence="10" id="KW-1185">Reference proteome</keyword>
<keyword evidence="3 6" id="KW-0812">Transmembrane</keyword>
<dbReference type="InterPro" id="IPR010201">
    <property type="entry name" value="HflK"/>
</dbReference>
<feature type="domain" description="Band 7" evidence="8">
    <location>
        <begin position="55"/>
        <end position="226"/>
    </location>
</feature>
<feature type="region of interest" description="Disordered" evidence="7">
    <location>
        <begin position="325"/>
        <end position="365"/>
    </location>
</feature>
<dbReference type="PANTHER" id="PTHR43327:SF2">
    <property type="entry name" value="MODULATOR OF FTSH PROTEASE HFLK"/>
    <property type="match status" value="1"/>
</dbReference>
<dbReference type="PANTHER" id="PTHR43327">
    <property type="entry name" value="STOMATIN-LIKE PROTEIN 2, MITOCHONDRIAL"/>
    <property type="match status" value="1"/>
</dbReference>
<evidence type="ECO:0000256" key="4">
    <source>
        <dbReference type="ARBA" id="ARBA00022989"/>
    </source>
</evidence>
<feature type="compositionally biased region" description="Low complexity" evidence="7">
    <location>
        <begin position="333"/>
        <end position="342"/>
    </location>
</feature>
<accession>A0AAP2W8W8</accession>